<gene>
    <name evidence="2" type="ORF">ACFSBL_07425</name>
</gene>
<proteinExistence type="predicted"/>
<dbReference type="SUPFAM" id="SSF52540">
    <property type="entry name" value="P-loop containing nucleoside triphosphate hydrolases"/>
    <property type="match status" value="1"/>
</dbReference>
<dbReference type="Proteomes" id="UP001597034">
    <property type="component" value="Unassembled WGS sequence"/>
</dbReference>
<dbReference type="InterPro" id="IPR027417">
    <property type="entry name" value="P-loop_NTPase"/>
</dbReference>
<name>A0ABD6DJT5_9EURY</name>
<evidence type="ECO:0000259" key="1">
    <source>
        <dbReference type="Pfam" id="PF01656"/>
    </source>
</evidence>
<dbReference type="PANTHER" id="PTHR43384:SF10">
    <property type="entry name" value="ATPASE INVOLVED IN CHROMOSOME PARTITIONING, PARA_MIND FAMILY"/>
    <property type="match status" value="1"/>
</dbReference>
<comment type="caution">
    <text evidence="2">The sequence shown here is derived from an EMBL/GenBank/DDBJ whole genome shotgun (WGS) entry which is preliminary data.</text>
</comment>
<dbReference type="AlphaFoldDB" id="A0ABD6DJT5"/>
<feature type="domain" description="CobQ/CobB/MinD/ParA nucleotide binding" evidence="1">
    <location>
        <begin position="2"/>
        <end position="179"/>
    </location>
</feature>
<reference evidence="2 3" key="1">
    <citation type="journal article" date="2019" name="Int. J. Syst. Evol. Microbiol.">
        <title>The Global Catalogue of Microorganisms (GCM) 10K type strain sequencing project: providing services to taxonomists for standard genome sequencing and annotation.</title>
        <authorList>
            <consortium name="The Broad Institute Genomics Platform"/>
            <consortium name="The Broad Institute Genome Sequencing Center for Infectious Disease"/>
            <person name="Wu L."/>
            <person name="Ma J."/>
        </authorList>
    </citation>
    <scope>NUCLEOTIDE SEQUENCE [LARGE SCALE GENOMIC DNA]</scope>
    <source>
        <strain evidence="2 3">CGMCC 1.10390</strain>
    </source>
</reference>
<evidence type="ECO:0000313" key="2">
    <source>
        <dbReference type="EMBL" id="MFD1645509.1"/>
    </source>
</evidence>
<evidence type="ECO:0000313" key="3">
    <source>
        <dbReference type="Proteomes" id="UP001597034"/>
    </source>
</evidence>
<dbReference type="InterPro" id="IPR002586">
    <property type="entry name" value="CobQ/CobB/MinD/ParA_Nub-bd_dom"/>
</dbReference>
<dbReference type="RefSeq" id="WP_256398975.1">
    <property type="nucleotide sequence ID" value="NZ_JANHJR010000001.1"/>
</dbReference>
<protein>
    <submittedName>
        <fullName evidence="2">MinD/ParA family protein</fullName>
    </submittedName>
</protein>
<dbReference type="Pfam" id="PF01656">
    <property type="entry name" value="CbiA"/>
    <property type="match status" value="1"/>
</dbReference>
<sequence length="207" mass="21284">MLAVAGGKGGVGKTTTTLGLAGALARDGRPIRAVDTDCEMPDLHALAGCERDPPLSAVLDGERVPEQPVATIPGVRVVAAPRAEDRAAVTSALGRLRDRPTVVDTPAGAGPDAVAPLRVADHALLVADGTPQALRDAAKTGAIARELGVAIVGVVLVGTLEQPDGVERFLEIPVLGTVPPATEPLSDPAVWTAYDRVAERLRRQTVI</sequence>
<organism evidence="2 3">
    <name type="scientific">Haloarchaeobius litoreus</name>
    <dbReference type="NCBI Taxonomy" id="755306"/>
    <lineage>
        <taxon>Archaea</taxon>
        <taxon>Methanobacteriati</taxon>
        <taxon>Methanobacteriota</taxon>
        <taxon>Stenosarchaea group</taxon>
        <taxon>Halobacteria</taxon>
        <taxon>Halobacteriales</taxon>
        <taxon>Halorubellaceae</taxon>
        <taxon>Haloarchaeobius</taxon>
    </lineage>
</organism>
<dbReference type="PANTHER" id="PTHR43384">
    <property type="entry name" value="SEPTUM SITE-DETERMINING PROTEIN MIND HOMOLOG, CHLOROPLASTIC-RELATED"/>
    <property type="match status" value="1"/>
</dbReference>
<dbReference type="Gene3D" id="3.40.50.300">
    <property type="entry name" value="P-loop containing nucleotide triphosphate hydrolases"/>
    <property type="match status" value="1"/>
</dbReference>
<dbReference type="InterPro" id="IPR050625">
    <property type="entry name" value="ParA/MinD_ATPase"/>
</dbReference>
<keyword evidence="3" id="KW-1185">Reference proteome</keyword>
<accession>A0ABD6DJT5</accession>
<dbReference type="EMBL" id="JBHUDO010000002">
    <property type="protein sequence ID" value="MFD1645509.1"/>
    <property type="molecule type" value="Genomic_DNA"/>
</dbReference>